<protein>
    <recommendedName>
        <fullName evidence="3">CopG domain protein DNA-binding domain protein</fullName>
    </recommendedName>
</protein>
<reference evidence="1 2" key="1">
    <citation type="journal article" date="2009" name="Proc. Natl. Acad. Sci. U.S.A.">
        <title>Biogeography of the Sulfolobus islandicus pan-genome.</title>
        <authorList>
            <person name="Reno M.L."/>
            <person name="Held N.L."/>
            <person name="Fields C.J."/>
            <person name="Burke P.V."/>
            <person name="Whitaker R.J."/>
        </authorList>
    </citation>
    <scope>NUCLEOTIDE SEQUENCE [LARGE SCALE GENOMIC DNA]</scope>
    <source>
        <strain evidence="2">Y.N.15.51 / Yellowstone #2</strain>
    </source>
</reference>
<dbReference type="HOGENOM" id="CLU_210077_0_0_2"/>
<name>C3NHI0_SACI1</name>
<dbReference type="GO" id="GO:0006355">
    <property type="term" value="P:regulation of DNA-templated transcription"/>
    <property type="evidence" value="ECO:0007669"/>
    <property type="project" value="InterPro"/>
</dbReference>
<evidence type="ECO:0008006" key="3">
    <source>
        <dbReference type="Google" id="ProtNLM"/>
    </source>
</evidence>
<dbReference type="GeneID" id="7811882"/>
<dbReference type="KEGG" id="sin:YN1551_1501"/>
<accession>C3NHI0</accession>
<dbReference type="RefSeq" id="WP_012717471.1">
    <property type="nucleotide sequence ID" value="NC_012623.1"/>
</dbReference>
<evidence type="ECO:0000313" key="1">
    <source>
        <dbReference type="EMBL" id="ACP48590.1"/>
    </source>
</evidence>
<gene>
    <name evidence="1" type="ordered locus">YN1551_1501</name>
</gene>
<dbReference type="EMBL" id="CP001404">
    <property type="protein sequence ID" value="ACP48590.1"/>
    <property type="molecule type" value="Genomic_DNA"/>
</dbReference>
<dbReference type="CDD" id="cd22234">
    <property type="entry name" value="RHH_MobB-like"/>
    <property type="match status" value="1"/>
</dbReference>
<proteinExistence type="predicted"/>
<sequence length="57" mass="6686">MVNRVYTAVKLSEEERKILEIIAKSYDITMSDVIRIAITEYTQKHRNDLEKIKEGTT</sequence>
<evidence type="ECO:0000313" key="2">
    <source>
        <dbReference type="Proteomes" id="UP000006818"/>
    </source>
</evidence>
<dbReference type="Gene3D" id="1.10.1220.10">
    <property type="entry name" value="Met repressor-like"/>
    <property type="match status" value="1"/>
</dbReference>
<organism evidence="1 2">
    <name type="scientific">Saccharolobus islandicus (strain Y.N.15.51 / Yellowstone #2)</name>
    <name type="common">Sulfolobus islandicus</name>
    <dbReference type="NCBI Taxonomy" id="419942"/>
    <lineage>
        <taxon>Archaea</taxon>
        <taxon>Thermoproteota</taxon>
        <taxon>Thermoprotei</taxon>
        <taxon>Sulfolobales</taxon>
        <taxon>Sulfolobaceae</taxon>
        <taxon>Saccharolobus</taxon>
    </lineage>
</organism>
<dbReference type="AlphaFoldDB" id="C3NHI0"/>
<dbReference type="InterPro" id="IPR013321">
    <property type="entry name" value="Arc_rbn_hlx_hlx"/>
</dbReference>
<dbReference type="Proteomes" id="UP000006818">
    <property type="component" value="Chromosome"/>
</dbReference>